<evidence type="ECO:0000313" key="14">
    <source>
        <dbReference type="Proteomes" id="UP000794436"/>
    </source>
</evidence>
<comment type="similarity">
    <text evidence="1">Belongs to the protein kinase superfamily. AGC Ser/Thr protein kinase family.</text>
</comment>
<dbReference type="EMBL" id="SPLM01000144">
    <property type="protein sequence ID" value="TMW57151.1"/>
    <property type="molecule type" value="Genomic_DNA"/>
</dbReference>
<keyword evidence="3" id="KW-0723">Serine/threonine-protein kinase</keyword>
<comment type="catalytic activity">
    <reaction evidence="9">
        <text>L-seryl-[protein] + ATP = O-phospho-L-seryl-[protein] + ADP + H(+)</text>
        <dbReference type="Rhea" id="RHEA:17989"/>
        <dbReference type="Rhea" id="RHEA-COMP:9863"/>
        <dbReference type="Rhea" id="RHEA-COMP:11604"/>
        <dbReference type="ChEBI" id="CHEBI:15378"/>
        <dbReference type="ChEBI" id="CHEBI:29999"/>
        <dbReference type="ChEBI" id="CHEBI:30616"/>
        <dbReference type="ChEBI" id="CHEBI:83421"/>
        <dbReference type="ChEBI" id="CHEBI:456216"/>
        <dbReference type="EC" id="2.7.11.1"/>
    </reaction>
</comment>
<accession>A0A8K1FCG0</accession>
<dbReference type="PROSITE" id="PS00107">
    <property type="entry name" value="PROTEIN_KINASE_ATP"/>
    <property type="match status" value="1"/>
</dbReference>
<dbReference type="EC" id="2.7.11.1" evidence="2"/>
<feature type="binding site" evidence="10">
    <location>
        <position position="75"/>
    </location>
    <ligand>
        <name>ATP</name>
        <dbReference type="ChEBI" id="CHEBI:30616"/>
    </ligand>
</feature>
<dbReference type="PROSITE" id="PS00108">
    <property type="entry name" value="PROTEIN_KINASE_ST"/>
    <property type="match status" value="1"/>
</dbReference>
<dbReference type="SMART" id="SM00220">
    <property type="entry name" value="S_TKc"/>
    <property type="match status" value="1"/>
</dbReference>
<dbReference type="GO" id="GO:0005524">
    <property type="term" value="F:ATP binding"/>
    <property type="evidence" value="ECO:0007669"/>
    <property type="project" value="UniProtKB-UniRule"/>
</dbReference>
<feature type="region of interest" description="Disordered" evidence="11">
    <location>
        <begin position="581"/>
        <end position="606"/>
    </location>
</feature>
<evidence type="ECO:0000256" key="5">
    <source>
        <dbReference type="ARBA" id="ARBA00022741"/>
    </source>
</evidence>
<evidence type="ECO:0000256" key="11">
    <source>
        <dbReference type="SAM" id="MobiDB-lite"/>
    </source>
</evidence>
<keyword evidence="6" id="KW-0418">Kinase</keyword>
<dbReference type="OrthoDB" id="432483at2759"/>
<name>A0A8K1FCG0_PYTOL</name>
<dbReference type="Gene3D" id="1.10.510.10">
    <property type="entry name" value="Transferase(Phosphotransferase) domain 1"/>
    <property type="match status" value="1"/>
</dbReference>
<feature type="compositionally biased region" description="Acidic residues" evidence="11">
    <location>
        <begin position="583"/>
        <end position="595"/>
    </location>
</feature>
<dbReference type="GO" id="GO:0004674">
    <property type="term" value="F:protein serine/threonine kinase activity"/>
    <property type="evidence" value="ECO:0007669"/>
    <property type="project" value="UniProtKB-KW"/>
</dbReference>
<organism evidence="13 14">
    <name type="scientific">Pythium oligandrum</name>
    <name type="common">Mycoparasitic fungus</name>
    <dbReference type="NCBI Taxonomy" id="41045"/>
    <lineage>
        <taxon>Eukaryota</taxon>
        <taxon>Sar</taxon>
        <taxon>Stramenopiles</taxon>
        <taxon>Oomycota</taxon>
        <taxon>Peronosporomycetes</taxon>
        <taxon>Pythiales</taxon>
        <taxon>Pythiaceae</taxon>
        <taxon>Pythium</taxon>
    </lineage>
</organism>
<protein>
    <recommendedName>
        <fullName evidence="2">non-specific serine/threonine protein kinase</fullName>
        <ecNumber evidence="2">2.7.11.1</ecNumber>
    </recommendedName>
</protein>
<dbReference type="InterPro" id="IPR000719">
    <property type="entry name" value="Prot_kinase_dom"/>
</dbReference>
<evidence type="ECO:0000256" key="10">
    <source>
        <dbReference type="PROSITE-ProRule" id="PRU10141"/>
    </source>
</evidence>
<evidence type="ECO:0000313" key="13">
    <source>
        <dbReference type="EMBL" id="TMW57151.1"/>
    </source>
</evidence>
<keyword evidence="7 10" id="KW-0067">ATP-binding</keyword>
<keyword evidence="4" id="KW-0808">Transferase</keyword>
<comment type="catalytic activity">
    <reaction evidence="8">
        <text>L-threonyl-[protein] + ATP = O-phospho-L-threonyl-[protein] + ADP + H(+)</text>
        <dbReference type="Rhea" id="RHEA:46608"/>
        <dbReference type="Rhea" id="RHEA-COMP:11060"/>
        <dbReference type="Rhea" id="RHEA-COMP:11605"/>
        <dbReference type="ChEBI" id="CHEBI:15378"/>
        <dbReference type="ChEBI" id="CHEBI:30013"/>
        <dbReference type="ChEBI" id="CHEBI:30616"/>
        <dbReference type="ChEBI" id="CHEBI:61977"/>
        <dbReference type="ChEBI" id="CHEBI:456216"/>
        <dbReference type="EC" id="2.7.11.1"/>
    </reaction>
</comment>
<evidence type="ECO:0000256" key="6">
    <source>
        <dbReference type="ARBA" id="ARBA00022777"/>
    </source>
</evidence>
<evidence type="ECO:0000256" key="1">
    <source>
        <dbReference type="ARBA" id="ARBA00009903"/>
    </source>
</evidence>
<evidence type="ECO:0000256" key="4">
    <source>
        <dbReference type="ARBA" id="ARBA00022679"/>
    </source>
</evidence>
<evidence type="ECO:0000259" key="12">
    <source>
        <dbReference type="PROSITE" id="PS50011"/>
    </source>
</evidence>
<dbReference type="Proteomes" id="UP000794436">
    <property type="component" value="Unassembled WGS sequence"/>
</dbReference>
<evidence type="ECO:0000256" key="9">
    <source>
        <dbReference type="ARBA" id="ARBA00048679"/>
    </source>
</evidence>
<evidence type="ECO:0000256" key="8">
    <source>
        <dbReference type="ARBA" id="ARBA00047899"/>
    </source>
</evidence>
<dbReference type="InterPro" id="IPR011009">
    <property type="entry name" value="Kinase-like_dom_sf"/>
</dbReference>
<gene>
    <name evidence="13" type="ORF">Poli38472_003076</name>
</gene>
<keyword evidence="14" id="KW-1185">Reference proteome</keyword>
<feature type="region of interest" description="Disordered" evidence="11">
    <location>
        <begin position="454"/>
        <end position="520"/>
    </location>
</feature>
<reference evidence="13" key="1">
    <citation type="submission" date="2019-03" db="EMBL/GenBank/DDBJ databases">
        <title>Long read genome sequence of the mycoparasitic Pythium oligandrum ATCC 38472 isolated from sugarbeet rhizosphere.</title>
        <authorList>
            <person name="Gaulin E."/>
        </authorList>
    </citation>
    <scope>NUCLEOTIDE SEQUENCE</scope>
    <source>
        <strain evidence="13">ATCC 38472_TT</strain>
    </source>
</reference>
<dbReference type="InterPro" id="IPR008271">
    <property type="entry name" value="Ser/Thr_kinase_AS"/>
</dbReference>
<dbReference type="PANTHER" id="PTHR45637">
    <property type="entry name" value="FLIPPASE KINASE 1-RELATED"/>
    <property type="match status" value="1"/>
</dbReference>
<dbReference type="Gene3D" id="3.30.200.20">
    <property type="entry name" value="Phosphorylase Kinase, domain 1"/>
    <property type="match status" value="1"/>
</dbReference>
<keyword evidence="5 10" id="KW-0547">Nucleotide-binding</keyword>
<dbReference type="PROSITE" id="PS50011">
    <property type="entry name" value="PROTEIN_KINASE_DOM"/>
    <property type="match status" value="1"/>
</dbReference>
<dbReference type="SUPFAM" id="SSF56112">
    <property type="entry name" value="Protein kinase-like (PK-like)"/>
    <property type="match status" value="1"/>
</dbReference>
<proteinExistence type="inferred from homology"/>
<evidence type="ECO:0000256" key="7">
    <source>
        <dbReference type="ARBA" id="ARBA00022840"/>
    </source>
</evidence>
<comment type="caution">
    <text evidence="13">The sequence shown here is derived from an EMBL/GenBank/DDBJ whole genome shotgun (WGS) entry which is preliminary data.</text>
</comment>
<dbReference type="FunFam" id="1.10.510.10:FF:000294">
    <property type="entry name" value="Serine/threonine-protein kinase OXI1"/>
    <property type="match status" value="1"/>
</dbReference>
<feature type="domain" description="Protein kinase" evidence="12">
    <location>
        <begin position="40"/>
        <end position="391"/>
    </location>
</feature>
<feature type="compositionally biased region" description="Low complexity" evidence="11">
    <location>
        <begin position="470"/>
        <end position="479"/>
    </location>
</feature>
<dbReference type="InterPro" id="IPR017441">
    <property type="entry name" value="Protein_kinase_ATP_BS"/>
</dbReference>
<evidence type="ECO:0000256" key="2">
    <source>
        <dbReference type="ARBA" id="ARBA00012513"/>
    </source>
</evidence>
<sequence>MTEPCLENDGAADTREIQLDLDSSAPSTPPLSPTVGPHNFEKLRILGAGSTGRVYLVRSVGLGPETYYAMKVIKKSELVKRNRMHRILTERRILVMTNHPFIVTLHYSFETVDYFYLVMQYCAGGELFSILKRQPGQRLSEDNARLYAAEVLVALEYLHLHDVIYRDLKPENILVHESGHIMLSDFDLAHQVEVPSEIPKVLTSKKSKGAKPVPLPPLSPTISSTDRSVPWSTKHVRVYHVTNTIGLSRNPQPRSSRRFTTPSCLAVAGNRLAYPLVDTEAHLERAEKRTSFVGTHEYVAPEIVAEEGYIGSVDWWAFGILLFEMLFGTTPFRGATQMKTLENILDICEEVTFPPDVPVSEECKNLIRMLLDKTVERRLQNPLVMKSHPFFRNTIWPLVRHQTPPLIPTMVHFLDEKAYSHEEMVSFDDEVPFHRALANSSPRRRLTQCDPVQEKIVPGDSSGISKSNSTTDAVPTTDPTTEHSRTGGEVSTDAGAGRITQTPTKSRSLRPFGSPHDLLKSGTARAKSMIEIERQHDRRVSNTSAVMSNAHNFEYVASPQKGSHWKSHDAHRTLQAALIELDLTSDDPDDLEDDEKPSSSTISTSN</sequence>
<evidence type="ECO:0000256" key="3">
    <source>
        <dbReference type="ARBA" id="ARBA00022527"/>
    </source>
</evidence>
<dbReference type="Pfam" id="PF00069">
    <property type="entry name" value="Pkinase"/>
    <property type="match status" value="2"/>
</dbReference>
<dbReference type="AlphaFoldDB" id="A0A8K1FCG0"/>